<dbReference type="InterPro" id="IPR046252">
    <property type="entry name" value="DUF6285"/>
</dbReference>
<evidence type="ECO:0000313" key="3">
    <source>
        <dbReference type="Proteomes" id="UP000288758"/>
    </source>
</evidence>
<proteinExistence type="predicted"/>
<feature type="domain" description="DUF6285" evidence="1">
    <location>
        <begin position="24"/>
        <end position="112"/>
    </location>
</feature>
<dbReference type="Proteomes" id="UP000288758">
    <property type="component" value="Chromosome"/>
</dbReference>
<dbReference type="RefSeq" id="WP_128795784.1">
    <property type="nucleotide sequence ID" value="NZ_CP034669.1"/>
</dbReference>
<dbReference type="Pfam" id="PF19802">
    <property type="entry name" value="DUF6285"/>
    <property type="match status" value="1"/>
</dbReference>
<protein>
    <recommendedName>
        <fullName evidence="1">DUF6285 domain-containing protein</fullName>
    </recommendedName>
</protein>
<accession>A0A410RP59</accession>
<evidence type="ECO:0000313" key="2">
    <source>
        <dbReference type="EMBL" id="QAT83682.1"/>
    </source>
</evidence>
<reference evidence="2 3" key="1">
    <citation type="submission" date="2018-12" db="EMBL/GenBank/DDBJ databases">
        <title>Complete Genome Sequence of the Corallopyronin A producing Myxobacterium Corallococcus coralloides B035.</title>
        <authorList>
            <person name="Bouhired S.M."/>
            <person name="Rupp O."/>
            <person name="Blom J."/>
            <person name="Schaeberle T.F."/>
            <person name="Kehraus S."/>
            <person name="Schiefer A."/>
            <person name="Pfarr K."/>
            <person name="Goesmann A."/>
            <person name="Hoerauf A."/>
            <person name="Koenig G.M."/>
        </authorList>
    </citation>
    <scope>NUCLEOTIDE SEQUENCE [LARGE SCALE GENOMIC DNA]</scope>
    <source>
        <strain evidence="2 3">B035</strain>
    </source>
</reference>
<name>A0A410RP59_CORCK</name>
<dbReference type="AlphaFoldDB" id="A0A410RP59"/>
<organism evidence="2 3">
    <name type="scientific">Corallococcus coralloides</name>
    <name type="common">Myxococcus coralloides</name>
    <dbReference type="NCBI Taxonomy" id="184914"/>
    <lineage>
        <taxon>Bacteria</taxon>
        <taxon>Pseudomonadati</taxon>
        <taxon>Myxococcota</taxon>
        <taxon>Myxococcia</taxon>
        <taxon>Myxococcales</taxon>
        <taxon>Cystobacterineae</taxon>
        <taxon>Myxococcaceae</taxon>
        <taxon>Corallococcus</taxon>
    </lineage>
</organism>
<dbReference type="EMBL" id="CP034669">
    <property type="protein sequence ID" value="QAT83682.1"/>
    <property type="molecule type" value="Genomic_DNA"/>
</dbReference>
<gene>
    <name evidence="2" type="ORF">EJ065_2098</name>
</gene>
<sequence length="121" mass="13295">MREQPDGAALLAIAREVLLRELLPGLPEDKVYAARMIANAMGIAERQLRAGEGPAQEERGALVALLHREGELAELNRELAARIRQGGFDGNREAWSLLWDSTLQRVRESAPKALPASDRMG</sequence>
<evidence type="ECO:0000259" key="1">
    <source>
        <dbReference type="Pfam" id="PF19802"/>
    </source>
</evidence>